<feature type="region of interest" description="Disordered" evidence="3">
    <location>
        <begin position="314"/>
        <end position="333"/>
    </location>
</feature>
<dbReference type="Proteomes" id="UP000472271">
    <property type="component" value="Unassembled WGS sequence"/>
</dbReference>
<dbReference type="PANTHER" id="PTHR16127:SF10">
    <property type="entry name" value="BETA-TAXILIN"/>
    <property type="match status" value="1"/>
</dbReference>
<comment type="similarity">
    <text evidence="1">Belongs to the taxilin family.</text>
</comment>
<dbReference type="PANTHER" id="PTHR16127">
    <property type="entry name" value="TAXILIN"/>
    <property type="match status" value="1"/>
</dbReference>
<feature type="compositionally biased region" description="Basic residues" evidence="3">
    <location>
        <begin position="564"/>
        <end position="576"/>
    </location>
</feature>
<gene>
    <name evidence="4" type="primary">LOC115415852</name>
</gene>
<feature type="coiled-coil region" evidence="2">
    <location>
        <begin position="103"/>
        <end position="183"/>
    </location>
</feature>
<feature type="region of interest" description="Disordered" evidence="3">
    <location>
        <begin position="448"/>
        <end position="576"/>
    </location>
</feature>
<reference evidence="4" key="2">
    <citation type="submission" date="2025-09" db="UniProtKB">
        <authorList>
            <consortium name="Ensembl"/>
        </authorList>
    </citation>
    <scope>IDENTIFICATION</scope>
</reference>
<dbReference type="AlphaFoldDB" id="A0A673BGI7"/>
<feature type="compositionally biased region" description="Basic and acidic residues" evidence="3">
    <location>
        <begin position="533"/>
        <end position="546"/>
    </location>
</feature>
<accession>A0A673BGI7</accession>
<protein>
    <submittedName>
        <fullName evidence="4">Taxilin beta a</fullName>
    </submittedName>
</protein>
<proteinExistence type="inferred from homology"/>
<evidence type="ECO:0000313" key="4">
    <source>
        <dbReference type="Ensembl" id="ENSSORP00005040394.1"/>
    </source>
</evidence>
<evidence type="ECO:0000256" key="1">
    <source>
        <dbReference type="ARBA" id="ARBA00009550"/>
    </source>
</evidence>
<evidence type="ECO:0000256" key="3">
    <source>
        <dbReference type="SAM" id="MobiDB-lite"/>
    </source>
</evidence>
<evidence type="ECO:0000313" key="5">
    <source>
        <dbReference type="Proteomes" id="UP000472271"/>
    </source>
</evidence>
<dbReference type="InParanoid" id="A0A673BGI7"/>
<reference evidence="4" key="1">
    <citation type="submission" date="2025-08" db="UniProtKB">
        <authorList>
            <consortium name="Ensembl"/>
        </authorList>
    </citation>
    <scope>IDENTIFICATION</scope>
</reference>
<evidence type="ECO:0000256" key="2">
    <source>
        <dbReference type="SAM" id="Coils"/>
    </source>
</evidence>
<sequence>SDHSNIYGTTQEQIIQTCVLPTMPQRQDEKKLSSLQQNFNLLLDERKHLQVEQCHSVAARSQLEVLCRDLQSHYNVLKAEAVQRCRDDEEKRNEITDHFQNMLKEIQDQIEQHDSRNQKLCHENTSLTNKLESLMSQCELREESLEKINRHRDLQLKLSEAKLQQANALLAEAEEKHKREKEYLLMEAIDKTKKCFALKEEELSMKKKLTLYSQKFDEFQETLAKSNEIYVRFKKEMDNMSEKMKKMDKESNLWKTRFENCNKALTDMIEERNERSQEYDLFVLKIQRLEKLCRALQDERKVLYDKIKDVRRSGTNIPSKLEGPSDPDGVPDKPYGLTEDEVQELEQLQKDDPVLTRDMARLKEEQAKLQEFAATLLDGPAEDEEDDDQERLDLEEDVVASAFAKFTSKAQNKEVSEQEDLKPEIQQEVKAVKTVSFSETLTTIEIPPVEEAKAEAEKVETQADVREDKPVETEKPKPEVEKAETQIQTKDQPEAELKSQKNPVITAEPENISPECPTAPKPETAEAKPVVPVKDEKTEPVQKPEEAAPESENTAKSTDTSKKQTPKKKKKRTGRV</sequence>
<keyword evidence="2" id="KW-0175">Coiled coil</keyword>
<feature type="coiled-coil region" evidence="2">
    <location>
        <begin position="279"/>
        <end position="306"/>
    </location>
</feature>
<keyword evidence="5" id="KW-1185">Reference proteome</keyword>
<dbReference type="Pfam" id="PF09728">
    <property type="entry name" value="Taxilin"/>
    <property type="match status" value="1"/>
</dbReference>
<organism evidence="4 5">
    <name type="scientific">Sphaeramia orbicularis</name>
    <name type="common">orbiculate cardinalfish</name>
    <dbReference type="NCBI Taxonomy" id="375764"/>
    <lineage>
        <taxon>Eukaryota</taxon>
        <taxon>Metazoa</taxon>
        <taxon>Chordata</taxon>
        <taxon>Craniata</taxon>
        <taxon>Vertebrata</taxon>
        <taxon>Euteleostomi</taxon>
        <taxon>Actinopterygii</taxon>
        <taxon>Neopterygii</taxon>
        <taxon>Teleostei</taxon>
        <taxon>Neoteleostei</taxon>
        <taxon>Acanthomorphata</taxon>
        <taxon>Gobiaria</taxon>
        <taxon>Kurtiformes</taxon>
        <taxon>Apogonoidei</taxon>
        <taxon>Apogonidae</taxon>
        <taxon>Apogoninae</taxon>
        <taxon>Sphaeramia</taxon>
    </lineage>
</organism>
<dbReference type="Ensembl" id="ENSSORT00005041434.1">
    <property type="protein sequence ID" value="ENSSORP00005040394.1"/>
    <property type="gene ID" value="ENSSORG00005018862.1"/>
</dbReference>
<dbReference type="InterPro" id="IPR026183">
    <property type="entry name" value="Taxilin_fam"/>
</dbReference>
<name>A0A673BGI7_9TELE</name>
<dbReference type="GO" id="GO:0019905">
    <property type="term" value="F:syntaxin binding"/>
    <property type="evidence" value="ECO:0007669"/>
    <property type="project" value="InterPro"/>
</dbReference>
<feature type="compositionally biased region" description="Basic and acidic residues" evidence="3">
    <location>
        <begin position="450"/>
        <end position="484"/>
    </location>
</feature>